<dbReference type="PANTHER" id="PTHR30543:SF31">
    <property type="entry name" value="NADPH-DEPENDENT AZOREDUCTASE AZR"/>
    <property type="match status" value="1"/>
</dbReference>
<dbReference type="InterPro" id="IPR050712">
    <property type="entry name" value="NAD(P)H-dep_reductase"/>
</dbReference>
<dbReference type="OrthoDB" id="9812295at2"/>
<evidence type="ECO:0000313" key="2">
    <source>
        <dbReference type="EMBL" id="TGK08806.1"/>
    </source>
</evidence>
<dbReference type="Pfam" id="PF03358">
    <property type="entry name" value="FMN_red"/>
    <property type="match status" value="1"/>
</dbReference>
<feature type="domain" description="NADPH-dependent FMN reductase-like" evidence="1">
    <location>
        <begin position="1"/>
        <end position="143"/>
    </location>
</feature>
<dbReference type="Gene3D" id="3.40.50.360">
    <property type="match status" value="1"/>
</dbReference>
<reference evidence="2" key="1">
    <citation type="journal article" date="2019" name="PLoS Negl. Trop. Dis.">
        <title>Revisiting the worldwide diversity of Leptospira species in the environment.</title>
        <authorList>
            <person name="Vincent A.T."/>
            <person name="Schiettekatte O."/>
            <person name="Bourhy P."/>
            <person name="Veyrier F.J."/>
            <person name="Picardeau M."/>
        </authorList>
    </citation>
    <scope>NUCLEOTIDE SEQUENCE [LARGE SCALE GENOMIC DNA]</scope>
    <source>
        <strain evidence="2">SSW15</strain>
    </source>
</reference>
<protein>
    <submittedName>
        <fullName evidence="2">NADPH-dependent oxidoreductase</fullName>
    </submittedName>
</protein>
<organism evidence="2 3">
    <name type="scientific">Leptospira fletcheri</name>
    <dbReference type="NCBI Taxonomy" id="2484981"/>
    <lineage>
        <taxon>Bacteria</taxon>
        <taxon>Pseudomonadati</taxon>
        <taxon>Spirochaetota</taxon>
        <taxon>Spirochaetia</taxon>
        <taxon>Leptospirales</taxon>
        <taxon>Leptospiraceae</taxon>
        <taxon>Leptospira</taxon>
    </lineage>
</organism>
<proteinExistence type="predicted"/>
<dbReference type="GO" id="GO:0016491">
    <property type="term" value="F:oxidoreductase activity"/>
    <property type="evidence" value="ECO:0007669"/>
    <property type="project" value="InterPro"/>
</dbReference>
<dbReference type="GO" id="GO:0005829">
    <property type="term" value="C:cytosol"/>
    <property type="evidence" value="ECO:0007669"/>
    <property type="project" value="TreeGrafter"/>
</dbReference>
<dbReference type="SUPFAM" id="SSF52218">
    <property type="entry name" value="Flavoproteins"/>
    <property type="match status" value="1"/>
</dbReference>
<dbReference type="GO" id="GO:0010181">
    <property type="term" value="F:FMN binding"/>
    <property type="evidence" value="ECO:0007669"/>
    <property type="project" value="TreeGrafter"/>
</dbReference>
<dbReference type="PANTHER" id="PTHR30543">
    <property type="entry name" value="CHROMATE REDUCTASE"/>
    <property type="match status" value="1"/>
</dbReference>
<comment type="caution">
    <text evidence="2">The sequence shown here is derived from an EMBL/GenBank/DDBJ whole genome shotgun (WGS) entry which is preliminary data.</text>
</comment>
<gene>
    <name evidence="2" type="ORF">EHO60_12205</name>
</gene>
<dbReference type="RefSeq" id="WP_135768492.1">
    <property type="nucleotide sequence ID" value="NZ_RQET01000009.1"/>
</dbReference>
<dbReference type="AlphaFoldDB" id="A0A4R9GAL8"/>
<keyword evidence="3" id="KW-1185">Reference proteome</keyword>
<dbReference type="InterPro" id="IPR029039">
    <property type="entry name" value="Flavoprotein-like_sf"/>
</dbReference>
<accession>A0A4R9GAL8</accession>
<evidence type="ECO:0000259" key="1">
    <source>
        <dbReference type="Pfam" id="PF03358"/>
    </source>
</evidence>
<sequence>MKIGIIVGSHRKESQSAKVGNFLAQKLKDMAVQTWTLDLGKTPLPIWQESFWDGGPEWDSIWKPIDSELRGCEGFVTISPEYAGMASPALKNFFLYAGTVQLGHKPSLLVGVSAGRGGAFPVDELRGSSYKNSKLCHIPEQLLFRDTEHLVNPGDPVSQEDSYIRERSTYALRVLLAYAEALSEVRESGVTDDPRFKNGMS</sequence>
<evidence type="ECO:0000313" key="3">
    <source>
        <dbReference type="Proteomes" id="UP000298458"/>
    </source>
</evidence>
<name>A0A4R9GAL8_9LEPT</name>
<dbReference type="Proteomes" id="UP000298458">
    <property type="component" value="Unassembled WGS sequence"/>
</dbReference>
<dbReference type="InterPro" id="IPR005025">
    <property type="entry name" value="FMN_Rdtase-like_dom"/>
</dbReference>
<dbReference type="EMBL" id="RQET01000009">
    <property type="protein sequence ID" value="TGK08806.1"/>
    <property type="molecule type" value="Genomic_DNA"/>
</dbReference>